<accession>A0ABV8C8S5</accession>
<name>A0ABV8C8S5_9PSEU</name>
<sequence length="362" mass="41383">MIVSLLYKVVCKLLSVPAVLFRSESAKDAELLVLRHENVVLRRQLTGPVRYEPADRFWFAALSRLVHRSRWQEVFPVTPGTLLGWHRRFIASRWDYTSRRRTRRPSTQVAVRALVRRLAGENPRWGHRRIHGELVGLGHRLGASAVWEILRRAGIDPAPRRCGPTWREFLTAQAEGIIAADFFHIDTVLGTRLYALAFLEHGTRRLHITGVTAHPTRGWTVQRARNLAGQLGERPESLRFLLRDRDGKYGDAFDAVFEAEEFRVIATAPRAPRMNAHCERIIGSIRREVLDHVLVLGEGHARQVLAAYQTHYNEHRPHQARDQLPPDIHEHPAAAHDLDSPGCPPLRRRILGGVINEYRYAA</sequence>
<dbReference type="PROSITE" id="PS50994">
    <property type="entry name" value="INTEGRASE"/>
    <property type="match status" value="1"/>
</dbReference>
<evidence type="ECO:0000313" key="3">
    <source>
        <dbReference type="Proteomes" id="UP001595690"/>
    </source>
</evidence>
<dbReference type="PANTHER" id="PTHR47515:SF2">
    <property type="entry name" value="INTEGRASE CORE DOMAIN PROTEIN"/>
    <property type="match status" value="1"/>
</dbReference>
<gene>
    <name evidence="2" type="ORF">ACFOWZ_44015</name>
</gene>
<organism evidence="2 3">
    <name type="scientific">Lentzea rhizosphaerae</name>
    <dbReference type="NCBI Taxonomy" id="2041025"/>
    <lineage>
        <taxon>Bacteria</taxon>
        <taxon>Bacillati</taxon>
        <taxon>Actinomycetota</taxon>
        <taxon>Actinomycetes</taxon>
        <taxon>Pseudonocardiales</taxon>
        <taxon>Pseudonocardiaceae</taxon>
        <taxon>Lentzea</taxon>
    </lineage>
</organism>
<dbReference type="EMBL" id="JBHRZI010000055">
    <property type="protein sequence ID" value="MFC3898477.1"/>
    <property type="molecule type" value="Genomic_DNA"/>
</dbReference>
<dbReference type="InterPro" id="IPR001584">
    <property type="entry name" value="Integrase_cat-core"/>
</dbReference>
<comment type="caution">
    <text evidence="2">The sequence shown here is derived from an EMBL/GenBank/DDBJ whole genome shotgun (WGS) entry which is preliminary data.</text>
</comment>
<dbReference type="Proteomes" id="UP001595690">
    <property type="component" value="Unassembled WGS sequence"/>
</dbReference>
<dbReference type="RefSeq" id="WP_382380019.1">
    <property type="nucleotide sequence ID" value="NZ_JBHRZI010000055.1"/>
</dbReference>
<dbReference type="InterPro" id="IPR036397">
    <property type="entry name" value="RNaseH_sf"/>
</dbReference>
<dbReference type="Pfam" id="PF13683">
    <property type="entry name" value="rve_3"/>
    <property type="match status" value="1"/>
</dbReference>
<dbReference type="SUPFAM" id="SSF53098">
    <property type="entry name" value="Ribonuclease H-like"/>
    <property type="match status" value="1"/>
</dbReference>
<dbReference type="PANTHER" id="PTHR47515">
    <property type="entry name" value="LOW CALCIUM RESPONSE LOCUS PROTEIN T"/>
    <property type="match status" value="1"/>
</dbReference>
<dbReference type="Gene3D" id="3.30.420.10">
    <property type="entry name" value="Ribonuclease H-like superfamily/Ribonuclease H"/>
    <property type="match status" value="1"/>
</dbReference>
<evidence type="ECO:0000259" key="1">
    <source>
        <dbReference type="PROSITE" id="PS50994"/>
    </source>
</evidence>
<proteinExistence type="predicted"/>
<protein>
    <submittedName>
        <fullName evidence="2">Integrase core domain-containing protein</fullName>
    </submittedName>
</protein>
<dbReference type="InterPro" id="IPR012337">
    <property type="entry name" value="RNaseH-like_sf"/>
</dbReference>
<feature type="domain" description="Integrase catalytic" evidence="1">
    <location>
        <begin position="160"/>
        <end position="333"/>
    </location>
</feature>
<evidence type="ECO:0000313" key="2">
    <source>
        <dbReference type="EMBL" id="MFC3898477.1"/>
    </source>
</evidence>
<reference evidence="3" key="1">
    <citation type="journal article" date="2019" name="Int. J. Syst. Evol. Microbiol.">
        <title>The Global Catalogue of Microorganisms (GCM) 10K type strain sequencing project: providing services to taxonomists for standard genome sequencing and annotation.</title>
        <authorList>
            <consortium name="The Broad Institute Genomics Platform"/>
            <consortium name="The Broad Institute Genome Sequencing Center for Infectious Disease"/>
            <person name="Wu L."/>
            <person name="Ma J."/>
        </authorList>
    </citation>
    <scope>NUCLEOTIDE SEQUENCE [LARGE SCALE GENOMIC DNA]</scope>
    <source>
        <strain evidence="3">CGMCC 4.7405</strain>
    </source>
</reference>
<keyword evidence="3" id="KW-1185">Reference proteome</keyword>